<dbReference type="PIRSF" id="PIRSF006615">
    <property type="entry name" value="Zn_crbxpep_Taq"/>
    <property type="match status" value="1"/>
</dbReference>
<dbReference type="InterPro" id="IPR001333">
    <property type="entry name" value="Peptidase_M32_Taq"/>
</dbReference>
<dbReference type="Proteomes" id="UP000029986">
    <property type="component" value="Chromosome"/>
</dbReference>
<feature type="binding site" evidence="9">
    <location>
        <position position="292"/>
    </location>
    <ligand>
        <name>Zn(2+)</name>
        <dbReference type="ChEBI" id="CHEBI:29105"/>
        <note>catalytic</note>
    </ligand>
</feature>
<keyword evidence="9" id="KW-0862">Zinc</keyword>
<dbReference type="PROSITE" id="PS52034">
    <property type="entry name" value="PEPTIDASE_M32"/>
    <property type="match status" value="1"/>
</dbReference>
<dbReference type="MEROPS" id="M32.003"/>
<feature type="binding site" evidence="9">
    <location>
        <position position="262"/>
    </location>
    <ligand>
        <name>Zn(2+)</name>
        <dbReference type="ChEBI" id="CHEBI:29105"/>
        <note>catalytic</note>
    </ligand>
</feature>
<dbReference type="OrthoDB" id="9772308at2"/>
<dbReference type="GO" id="GO:0008270">
    <property type="term" value="F:zinc ion binding"/>
    <property type="evidence" value="ECO:0007669"/>
    <property type="project" value="UniProtKB-ARBA"/>
</dbReference>
<dbReference type="AlphaFoldDB" id="A0A097R286"/>
<evidence type="ECO:0000256" key="2">
    <source>
        <dbReference type="ARBA" id="ARBA00022670"/>
    </source>
</evidence>
<keyword evidence="2 8" id="KW-0645">Protease</keyword>
<evidence type="ECO:0000256" key="4">
    <source>
        <dbReference type="ARBA" id="ARBA00022801"/>
    </source>
</evidence>
<evidence type="ECO:0000256" key="5">
    <source>
        <dbReference type="ARBA" id="ARBA00023049"/>
    </source>
</evidence>
<dbReference type="PRINTS" id="PR00998">
    <property type="entry name" value="CRBOXYPTASET"/>
</dbReference>
<evidence type="ECO:0000313" key="12">
    <source>
        <dbReference type="Proteomes" id="UP000029986"/>
    </source>
</evidence>
<dbReference type="GO" id="GO:0006508">
    <property type="term" value="P:proteolysis"/>
    <property type="evidence" value="ECO:0007669"/>
    <property type="project" value="UniProtKB-UniRule"/>
</dbReference>
<evidence type="ECO:0000256" key="1">
    <source>
        <dbReference type="ARBA" id="ARBA00022645"/>
    </source>
</evidence>
<keyword evidence="4 8" id="KW-0378">Hydrolase</keyword>
<keyword evidence="12" id="KW-1185">Reference proteome</keyword>
<dbReference type="EMBL" id="CP009706">
    <property type="protein sequence ID" value="AIU72839.1"/>
    <property type="molecule type" value="Genomic_DNA"/>
</dbReference>
<dbReference type="CDD" id="cd06460">
    <property type="entry name" value="M32_Taq"/>
    <property type="match status" value="1"/>
</dbReference>
<dbReference type="KEGG" id="hav:AT03_10915"/>
<evidence type="ECO:0000256" key="7">
    <source>
        <dbReference type="ARBA" id="ARBA00061580"/>
    </source>
</evidence>
<evidence type="ECO:0000256" key="3">
    <source>
        <dbReference type="ARBA" id="ARBA00022723"/>
    </source>
</evidence>
<comment type="catalytic activity">
    <reaction evidence="6 8">
        <text>Release of a C-terminal amino acid with broad specificity, except for -Pro.</text>
        <dbReference type="EC" id="3.4.17.19"/>
    </reaction>
</comment>
<comment type="similarity">
    <text evidence="7 8">Belongs to the peptidase M32 family.</text>
</comment>
<dbReference type="PATRIC" id="fig|1453496.5.peg.2198"/>
<dbReference type="FunFam" id="1.10.1370.30:FF:000003">
    <property type="entry name" value="Thermostable carboxypeptidase 1"/>
    <property type="match status" value="1"/>
</dbReference>
<keyword evidence="3 8" id="KW-0479">Metal-binding</keyword>
<comment type="cofactor">
    <cofactor evidence="9">
        <name>Zn(2+)</name>
        <dbReference type="ChEBI" id="CHEBI:29105"/>
    </cofactor>
    <text evidence="9">Binds 1 zinc ion per subunit.</text>
</comment>
<dbReference type="PANTHER" id="PTHR34217:SF1">
    <property type="entry name" value="CARBOXYPEPTIDASE 1"/>
    <property type="match status" value="1"/>
</dbReference>
<evidence type="ECO:0000313" key="11">
    <source>
        <dbReference type="EMBL" id="AIU72839.1"/>
    </source>
</evidence>
<dbReference type="GO" id="GO:0004181">
    <property type="term" value="F:metallocarboxypeptidase activity"/>
    <property type="evidence" value="ECO:0007669"/>
    <property type="project" value="UniProtKB-UniRule"/>
</dbReference>
<dbReference type="Gene3D" id="1.10.1370.30">
    <property type="match status" value="1"/>
</dbReference>
<dbReference type="Pfam" id="PF02074">
    <property type="entry name" value="Peptidase_M32"/>
    <property type="match status" value="1"/>
</dbReference>
<gene>
    <name evidence="11" type="ORF">AT03_10915</name>
</gene>
<evidence type="ECO:0000256" key="10">
    <source>
        <dbReference type="PIRSR" id="PIRSR006615-2"/>
    </source>
</evidence>
<accession>A0A097R286</accession>
<comment type="function">
    <text evidence="8">Broad specificity carboxypetidase that releases amino acids sequentially from the C-terminus, including neutral, aromatic, polar and basic residues.</text>
</comment>
<protein>
    <recommendedName>
        <fullName evidence="8">Metal-dependent carboxypeptidase</fullName>
        <ecNumber evidence="8">3.4.17.19</ecNumber>
    </recommendedName>
</protein>
<dbReference type="SUPFAM" id="SSF55486">
    <property type="entry name" value="Metalloproteases ('zincins'), catalytic domain"/>
    <property type="match status" value="1"/>
</dbReference>
<feature type="active site" description="Proton donor/acceptor" evidence="10">
    <location>
        <position position="263"/>
    </location>
</feature>
<dbReference type="PANTHER" id="PTHR34217">
    <property type="entry name" value="METAL-DEPENDENT CARBOXYPEPTIDASE"/>
    <property type="match status" value="1"/>
</dbReference>
<dbReference type="eggNOG" id="COG2317">
    <property type="taxonomic scope" value="Bacteria"/>
</dbReference>
<dbReference type="RefSeq" id="WP_025801331.1">
    <property type="nucleotide sequence ID" value="NZ_CP009706.1"/>
</dbReference>
<proteinExistence type="inferred from homology"/>
<reference evidence="11 12" key="1">
    <citation type="journal article" date="2014" name="Gut Pathog.">
        <title>Gene clusters of Hafnia alvei strain FB1 important in survival and pathogenesis: a draft genome perspective.</title>
        <authorList>
            <person name="Tan J.Y."/>
            <person name="Yin W.F."/>
            <person name="Chan K.G."/>
        </authorList>
    </citation>
    <scope>NUCLEOTIDE SEQUENCE [LARGE SCALE GENOMIC DNA]</scope>
    <source>
        <strain evidence="11 12">FB1</strain>
    </source>
</reference>
<dbReference type="EC" id="3.4.17.19" evidence="8"/>
<sequence length="494" mass="56245">MTNAYQHLRDTFTRLSRFSHLSAITGWDMQTQMPAGGSQARAEALAELSVLMHQTLTAPQIADWIEQAKSEDLTPEQQANLAEIARRYQQAVILPEKFVSAKSLAGMQCEHAWRTQRPNNDWDGFVKNFAPVVELSREEAQIRAEKTNVSRYDALLDLYEPGMTSARLDTIFADVKSWLPDLLKNIVEKQKTESTLTAQGPFAIDKQRALGIEIMQVLGFDFNHGRLDVSAHPFCGGVPEDVRITTRYTEDDFLSALLGIVHETGHARYEQNLPKQWAGQPIGEARSTAIHESQSLFFEMQLARSEPFLEFLRPYVQKAFGDQSAFEQGNFLRMNQRVEAGFIRIDADEVSYPAHVILRYEIERALIEGEIEVRHIPELWNEKMHSYLGLNTQGNFRDGCMQDIHWTDGAFGYFPTYTLGAMYAAQLFASAKNALPDLDQHILRGDLSALSGWLRQNIWQHGSRFDTDTLIRNASGETLNPSFFRRHLEQRYLG</sequence>
<name>A0A097R286_HAFAL</name>
<keyword evidence="5 8" id="KW-0482">Metalloprotease</keyword>
<organism evidence="11 12">
    <name type="scientific">Hafnia alvei FB1</name>
    <dbReference type="NCBI Taxonomy" id="1453496"/>
    <lineage>
        <taxon>Bacteria</taxon>
        <taxon>Pseudomonadati</taxon>
        <taxon>Pseudomonadota</taxon>
        <taxon>Gammaproteobacteria</taxon>
        <taxon>Enterobacterales</taxon>
        <taxon>Hafniaceae</taxon>
        <taxon>Hafnia</taxon>
    </lineage>
</organism>
<evidence type="ECO:0000256" key="9">
    <source>
        <dbReference type="PIRSR" id="PIRSR006615-1"/>
    </source>
</evidence>
<keyword evidence="1 8" id="KW-0121">Carboxypeptidase</keyword>
<feature type="binding site" evidence="9">
    <location>
        <position position="266"/>
    </location>
    <ligand>
        <name>Zn(2+)</name>
        <dbReference type="ChEBI" id="CHEBI:29105"/>
        <note>catalytic</note>
    </ligand>
</feature>
<evidence type="ECO:0000256" key="8">
    <source>
        <dbReference type="PIRNR" id="PIRNR006615"/>
    </source>
</evidence>
<dbReference type="HOGENOM" id="CLU_032916_1_0_6"/>
<evidence type="ECO:0000256" key="6">
    <source>
        <dbReference type="ARBA" id="ARBA00052755"/>
    </source>
</evidence>